<keyword evidence="2" id="KW-1185">Reference proteome</keyword>
<proteinExistence type="predicted"/>
<protein>
    <submittedName>
        <fullName evidence="1">Uncharacterized protein</fullName>
    </submittedName>
</protein>
<dbReference type="EMBL" id="JBHTEY010000004">
    <property type="protein sequence ID" value="MFC7616464.1"/>
    <property type="molecule type" value="Genomic_DNA"/>
</dbReference>
<evidence type="ECO:0000313" key="2">
    <source>
        <dbReference type="Proteomes" id="UP001596512"/>
    </source>
</evidence>
<dbReference type="Proteomes" id="UP001596512">
    <property type="component" value="Unassembled WGS sequence"/>
</dbReference>
<name>A0ABW2TRX2_9PSEU</name>
<evidence type="ECO:0000313" key="1">
    <source>
        <dbReference type="EMBL" id="MFC7616464.1"/>
    </source>
</evidence>
<reference evidence="2" key="1">
    <citation type="journal article" date="2019" name="Int. J. Syst. Evol. Microbiol.">
        <title>The Global Catalogue of Microorganisms (GCM) 10K type strain sequencing project: providing services to taxonomists for standard genome sequencing and annotation.</title>
        <authorList>
            <consortium name="The Broad Institute Genomics Platform"/>
            <consortium name="The Broad Institute Genome Sequencing Center for Infectious Disease"/>
            <person name="Wu L."/>
            <person name="Ma J."/>
        </authorList>
    </citation>
    <scope>NUCLEOTIDE SEQUENCE [LARGE SCALE GENOMIC DNA]</scope>
    <source>
        <strain evidence="2">JCM 17695</strain>
    </source>
</reference>
<sequence length="78" mass="7746">MGPGAGGRAALAGPGHGGGDRLLLADLFGRERAVDPLGRAAGWPDGVRAVLAGAAANESMARSGEPVRVAMPWVEEAA</sequence>
<gene>
    <name evidence="1" type="ORF">ACFQV2_26350</name>
</gene>
<accession>A0ABW2TRX2</accession>
<organism evidence="1 2">
    <name type="scientific">Actinokineospora soli</name>
    <dbReference type="NCBI Taxonomy" id="1048753"/>
    <lineage>
        <taxon>Bacteria</taxon>
        <taxon>Bacillati</taxon>
        <taxon>Actinomycetota</taxon>
        <taxon>Actinomycetes</taxon>
        <taxon>Pseudonocardiales</taxon>
        <taxon>Pseudonocardiaceae</taxon>
        <taxon>Actinokineospora</taxon>
    </lineage>
</organism>
<comment type="caution">
    <text evidence="1">The sequence shown here is derived from an EMBL/GenBank/DDBJ whole genome shotgun (WGS) entry which is preliminary data.</text>
</comment>